<feature type="domain" description="Cytochrome c" evidence="6">
    <location>
        <begin position="335"/>
        <end position="517"/>
    </location>
</feature>
<dbReference type="PANTHER" id="PTHR30600:SF4">
    <property type="entry name" value="CYTOCHROME C DOMAIN-CONTAINING PROTEIN"/>
    <property type="match status" value="1"/>
</dbReference>
<evidence type="ECO:0000256" key="2">
    <source>
        <dbReference type="ARBA" id="ARBA00022723"/>
    </source>
</evidence>
<dbReference type="InterPro" id="IPR036909">
    <property type="entry name" value="Cyt_c-like_dom_sf"/>
</dbReference>
<keyword evidence="3 4" id="KW-0408">Iron</keyword>
<dbReference type="RefSeq" id="WP_136734933.1">
    <property type="nucleotide sequence ID" value="NZ_SWDB01000009.1"/>
</dbReference>
<evidence type="ECO:0000256" key="3">
    <source>
        <dbReference type="ARBA" id="ARBA00023004"/>
    </source>
</evidence>
<dbReference type="Proteomes" id="UP000307999">
    <property type="component" value="Unassembled WGS sequence"/>
</dbReference>
<accession>A0A4U1B700</accession>
<evidence type="ECO:0000256" key="1">
    <source>
        <dbReference type="ARBA" id="ARBA00022617"/>
    </source>
</evidence>
<keyword evidence="8" id="KW-1185">Reference proteome</keyword>
<proteinExistence type="predicted"/>
<name>A0A4U1B700_9GAMM</name>
<dbReference type="EMBL" id="SWDB01000009">
    <property type="protein sequence ID" value="TKB46357.1"/>
    <property type="molecule type" value="Genomic_DNA"/>
</dbReference>
<evidence type="ECO:0000256" key="5">
    <source>
        <dbReference type="SAM" id="SignalP"/>
    </source>
</evidence>
<comment type="caution">
    <text evidence="7">The sequence shown here is derived from an EMBL/GenBank/DDBJ whole genome shotgun (WGS) entry which is preliminary data.</text>
</comment>
<evidence type="ECO:0000259" key="6">
    <source>
        <dbReference type="PROSITE" id="PS51007"/>
    </source>
</evidence>
<dbReference type="SUPFAM" id="SSF46626">
    <property type="entry name" value="Cytochrome c"/>
    <property type="match status" value="1"/>
</dbReference>
<dbReference type="PANTHER" id="PTHR30600">
    <property type="entry name" value="CYTOCHROME C PEROXIDASE-RELATED"/>
    <property type="match status" value="1"/>
</dbReference>
<gene>
    <name evidence="7" type="ORF">E8M12_04705</name>
</gene>
<evidence type="ECO:0000313" key="8">
    <source>
        <dbReference type="Proteomes" id="UP000307999"/>
    </source>
</evidence>
<reference evidence="7 8" key="1">
    <citation type="submission" date="2019-04" db="EMBL/GenBank/DDBJ databases">
        <title>Thalassotalea guangxiensis sp. nov., isolated from sediment of the coastal wetland.</title>
        <authorList>
            <person name="Zheng S."/>
            <person name="Zhang D."/>
        </authorList>
    </citation>
    <scope>NUCLEOTIDE SEQUENCE [LARGE SCALE GENOMIC DNA]</scope>
    <source>
        <strain evidence="7 8">ZS-4</strain>
    </source>
</reference>
<keyword evidence="5" id="KW-0732">Signal</keyword>
<protein>
    <recommendedName>
        <fullName evidence="6">Cytochrome c domain-containing protein</fullName>
    </recommendedName>
</protein>
<keyword evidence="1 4" id="KW-0349">Heme</keyword>
<evidence type="ECO:0000256" key="4">
    <source>
        <dbReference type="PROSITE-ProRule" id="PRU00433"/>
    </source>
</evidence>
<dbReference type="PROSITE" id="PS51007">
    <property type="entry name" value="CYTC"/>
    <property type="match status" value="1"/>
</dbReference>
<dbReference type="Gene3D" id="1.10.760.10">
    <property type="entry name" value="Cytochrome c-like domain"/>
    <property type="match status" value="1"/>
</dbReference>
<dbReference type="GO" id="GO:0009055">
    <property type="term" value="F:electron transfer activity"/>
    <property type="evidence" value="ECO:0007669"/>
    <property type="project" value="InterPro"/>
</dbReference>
<dbReference type="AlphaFoldDB" id="A0A4U1B700"/>
<feature type="signal peptide" evidence="5">
    <location>
        <begin position="1"/>
        <end position="25"/>
    </location>
</feature>
<keyword evidence="2 4" id="KW-0479">Metal-binding</keyword>
<feature type="chain" id="PRO_5020651721" description="Cytochrome c domain-containing protein" evidence="5">
    <location>
        <begin position="26"/>
        <end position="525"/>
    </location>
</feature>
<dbReference type="GO" id="GO:0004130">
    <property type="term" value="F:cytochrome-c peroxidase activity"/>
    <property type="evidence" value="ECO:0007669"/>
    <property type="project" value="TreeGrafter"/>
</dbReference>
<dbReference type="Pfam" id="PF06537">
    <property type="entry name" value="DHOR"/>
    <property type="match status" value="1"/>
</dbReference>
<dbReference type="InterPro" id="IPR051395">
    <property type="entry name" value="Cytochrome_c_Peroxidase/MauG"/>
</dbReference>
<evidence type="ECO:0000313" key="7">
    <source>
        <dbReference type="EMBL" id="TKB46357.1"/>
    </source>
</evidence>
<dbReference type="GO" id="GO:0020037">
    <property type="term" value="F:heme binding"/>
    <property type="evidence" value="ECO:0007669"/>
    <property type="project" value="InterPro"/>
</dbReference>
<dbReference type="InterPro" id="IPR009056">
    <property type="entry name" value="Cyt_c-like_dom"/>
</dbReference>
<dbReference type="InterPro" id="IPR010538">
    <property type="entry name" value="DHOR"/>
</dbReference>
<dbReference type="GO" id="GO:0046872">
    <property type="term" value="F:metal ion binding"/>
    <property type="evidence" value="ECO:0007669"/>
    <property type="project" value="UniProtKB-KW"/>
</dbReference>
<organism evidence="7 8">
    <name type="scientific">Thalassotalea mangrovi</name>
    <dbReference type="NCBI Taxonomy" id="2572245"/>
    <lineage>
        <taxon>Bacteria</taxon>
        <taxon>Pseudomonadati</taxon>
        <taxon>Pseudomonadota</taxon>
        <taxon>Gammaproteobacteria</taxon>
        <taxon>Alteromonadales</taxon>
        <taxon>Colwelliaceae</taxon>
        <taxon>Thalassotalea</taxon>
    </lineage>
</organism>
<sequence length="525" mass="57259">MTTSRGLLFALPFSTFALLPSVSHSQEDTLEFVSGLNQGKIVHCDNSVDSGSFLDVFVCGDELFAFTYNALDGVGMNLGDGGRHSRVPRADLFNWANTIPRRKTGPNAAACSVCHTPSNIIGGGGNGGGAVVFNAIRDPLHSNQPGLFIQRNTTHLFGMAGLQLLAEEMTDALQQQVADTVAMVCESGIAQQSLLTAKGMEFGSVNVYPPCDSPQIDVQSQGVKDDLIIRPFQWKGSELNVRTFSRDAFHNELGMDPVELTGDDIDGDFDGVVNEITIDDITAMVIYLAAQPRPTSLLELDELRKTLLGRRYRDSGGPELAEGLMLPHLTTGERRAIKRGQRLFNSIDCSSCHKPSMTIEQQFVYSEPSDNPLYREQTFPAGQAGIEMIKAIRFDIRRDQPDNQIVLNGELISHLGAFETNRKGQVMVRLYGDLKLHDMGPELAENIDETGVGASVWMTKELWGVGSTAPYLHDGRASTLEEAILAHGGEAEASKLNYTRLSATNRQAILAFLENLVLYLPATVP</sequence>
<dbReference type="OrthoDB" id="9805202at2"/>